<dbReference type="AlphaFoldDB" id="A0A316HGN8"/>
<dbReference type="Pfam" id="PF05721">
    <property type="entry name" value="PhyH"/>
    <property type="match status" value="1"/>
</dbReference>
<keyword evidence="3" id="KW-1185">Reference proteome</keyword>
<organism evidence="2 3">
    <name type="scientific">Mucilaginibacter oryzae</name>
    <dbReference type="NCBI Taxonomy" id="468058"/>
    <lineage>
        <taxon>Bacteria</taxon>
        <taxon>Pseudomonadati</taxon>
        <taxon>Bacteroidota</taxon>
        <taxon>Sphingobacteriia</taxon>
        <taxon>Sphingobacteriales</taxon>
        <taxon>Sphingobacteriaceae</taxon>
        <taxon>Mucilaginibacter</taxon>
    </lineage>
</organism>
<dbReference type="GO" id="GO:0005506">
    <property type="term" value="F:iron ion binding"/>
    <property type="evidence" value="ECO:0007669"/>
    <property type="project" value="UniProtKB-ARBA"/>
</dbReference>
<dbReference type="GO" id="GO:0016706">
    <property type="term" value="F:2-oxoglutarate-dependent dioxygenase activity"/>
    <property type="evidence" value="ECO:0007669"/>
    <property type="project" value="UniProtKB-ARBA"/>
</dbReference>
<name>A0A316HGN8_9SPHI</name>
<evidence type="ECO:0000313" key="3">
    <source>
        <dbReference type="Proteomes" id="UP000245678"/>
    </source>
</evidence>
<reference evidence="2 3" key="1">
    <citation type="submission" date="2018-05" db="EMBL/GenBank/DDBJ databases">
        <title>Genomic Encyclopedia of Archaeal and Bacterial Type Strains, Phase II (KMG-II): from individual species to whole genera.</title>
        <authorList>
            <person name="Goeker M."/>
        </authorList>
    </citation>
    <scope>NUCLEOTIDE SEQUENCE [LARGE SCALE GENOMIC DNA]</scope>
    <source>
        <strain evidence="2 3">DSM 19975</strain>
    </source>
</reference>
<evidence type="ECO:0000313" key="2">
    <source>
        <dbReference type="EMBL" id="PWK79547.1"/>
    </source>
</evidence>
<dbReference type="InterPro" id="IPR008775">
    <property type="entry name" value="Phytyl_CoA_dOase-like"/>
</dbReference>
<comment type="cofactor">
    <cofactor evidence="1">
        <name>Fe(2+)</name>
        <dbReference type="ChEBI" id="CHEBI:29033"/>
    </cofactor>
</comment>
<comment type="caution">
    <text evidence="2">The sequence shown here is derived from an EMBL/GenBank/DDBJ whole genome shotgun (WGS) entry which is preliminary data.</text>
</comment>
<proteinExistence type="predicted"/>
<evidence type="ECO:0000256" key="1">
    <source>
        <dbReference type="ARBA" id="ARBA00001954"/>
    </source>
</evidence>
<sequence length="279" mass="32252">MTLSEFQISNYDEIGYLFIENVFSQEEVGLLLNEMKLVISENCDRRILDKKGSVRSFFAPEWNNQLFADTINLEKLVVPAKQLLRSDVYKHQTKLNTKQALVGDWWEWHQDFTYWHKEDGMPKPNVLTAMIYLNDVNEFNGPLIVIPGSHKKEDIDVIANNSNINENDGWFADYHKSTDYMSSLTTDLKYTLKEHMLSDVMKSKGIHSIKGTAGSVVFFHGNLFHASSNNLSPWDRHTFLITYNSIENKLPTIENPRPSFISNRQFEVIIPNRNSLTSN</sequence>
<dbReference type="Proteomes" id="UP000245678">
    <property type="component" value="Unassembled WGS sequence"/>
</dbReference>
<accession>A0A316HGN8</accession>
<dbReference type="RefSeq" id="WP_109605260.1">
    <property type="nucleotide sequence ID" value="NZ_QGHA01000001.1"/>
</dbReference>
<dbReference type="SUPFAM" id="SSF51197">
    <property type="entry name" value="Clavaminate synthase-like"/>
    <property type="match status" value="1"/>
</dbReference>
<dbReference type="PANTHER" id="PTHR20883">
    <property type="entry name" value="PHYTANOYL-COA DIOXYGENASE DOMAIN CONTAINING 1"/>
    <property type="match status" value="1"/>
</dbReference>
<dbReference type="EMBL" id="QGHA01000001">
    <property type="protein sequence ID" value="PWK79547.1"/>
    <property type="molecule type" value="Genomic_DNA"/>
</dbReference>
<dbReference type="Gene3D" id="2.60.120.620">
    <property type="entry name" value="q2cbj1_9rhob like domain"/>
    <property type="match status" value="1"/>
</dbReference>
<dbReference type="PANTHER" id="PTHR20883:SF48">
    <property type="entry name" value="ECTOINE DIOXYGENASE"/>
    <property type="match status" value="1"/>
</dbReference>
<protein>
    <submittedName>
        <fullName evidence="2">Ectoine hydroxylase</fullName>
    </submittedName>
</protein>
<gene>
    <name evidence="2" type="ORF">LX99_00004</name>
</gene>